<feature type="domain" description="Acylphosphatase-like" evidence="6">
    <location>
        <begin position="6"/>
        <end position="95"/>
    </location>
</feature>
<dbReference type="InterPro" id="IPR001792">
    <property type="entry name" value="Acylphosphatase-like_dom"/>
</dbReference>
<dbReference type="PANTHER" id="PTHR47268">
    <property type="entry name" value="ACYLPHOSPHATASE"/>
    <property type="match status" value="1"/>
</dbReference>
<comment type="similarity">
    <text evidence="1 5">Belongs to the acylphosphatase family.</text>
</comment>
<reference evidence="8" key="1">
    <citation type="submission" date="2023-07" db="EMBL/GenBank/DDBJ databases">
        <title>Ancylobacter moscoviensis sp. nov., facultatively methylotrophic bacteria from activated sludge and the reclassification of Starkeya novella (Starkey 1934) Kelly et al. 2000 as Ancylobacter novellus comb. nov., Starkeya koreensis Im et al. 2006 as Ancylobacter koreensis comb.nov., Angulomicrobium tetraedrale Vasil'eva et al. 1986 as Ancylobacter tetraedralis comb. nov., Angulomicrobium amanitiforme Fritz et al. 2004 as Ancylobacter amanitiformis comb. nov. and Methylorhabdus multivorans Doronina et al. 1996 as Ancylobacter multivorans comb. nov. and emended description of the genus Ancylobacter.</title>
        <authorList>
            <person name="Doronina N."/>
            <person name="Chemodurova A."/>
            <person name="Grouzdev D."/>
            <person name="Koziaeva V."/>
            <person name="Shi W."/>
            <person name="Wu L."/>
            <person name="Kaparullina E."/>
        </authorList>
    </citation>
    <scope>NUCLEOTIDE SEQUENCE [LARGE SCALE GENOMIC DNA]</scope>
    <source>
        <strain evidence="8">Jip08</strain>
    </source>
</reference>
<proteinExistence type="inferred from homology"/>
<feature type="active site" evidence="4">
    <location>
        <position position="39"/>
    </location>
</feature>
<keyword evidence="8" id="KW-1185">Reference proteome</keyword>
<dbReference type="PROSITE" id="PS51160">
    <property type="entry name" value="ACYLPHOSPHATASE_3"/>
    <property type="match status" value="1"/>
</dbReference>
<sequence>MDETTATRLVVSGRVQGVGYRVWFAREASRRGLKGWVRNRQDGSVEALVAAPAAALEELVLAARRGPPAAAVTDIQFDEGTLRDGEVPDGFEVRPTAWRR</sequence>
<dbReference type="PANTHER" id="PTHR47268:SF4">
    <property type="entry name" value="ACYLPHOSPHATASE"/>
    <property type="match status" value="1"/>
</dbReference>
<dbReference type="InterPro" id="IPR020456">
    <property type="entry name" value="Acylphosphatase"/>
</dbReference>
<organism evidence="7 8">
    <name type="scientific">Ancylobacter koreensis</name>
    <dbReference type="NCBI Taxonomy" id="266121"/>
    <lineage>
        <taxon>Bacteria</taxon>
        <taxon>Pseudomonadati</taxon>
        <taxon>Pseudomonadota</taxon>
        <taxon>Alphaproteobacteria</taxon>
        <taxon>Hyphomicrobiales</taxon>
        <taxon>Xanthobacteraceae</taxon>
        <taxon>Ancylobacter</taxon>
    </lineage>
</organism>
<dbReference type="EC" id="3.6.1.7" evidence="2 4"/>
<accession>A0ABT0DS62</accession>
<name>A0ABT0DS62_9HYPH</name>
<dbReference type="Pfam" id="PF00708">
    <property type="entry name" value="Acylphosphatase"/>
    <property type="match status" value="1"/>
</dbReference>
<dbReference type="InterPro" id="IPR036046">
    <property type="entry name" value="Acylphosphatase-like_dom_sf"/>
</dbReference>
<evidence type="ECO:0000313" key="8">
    <source>
        <dbReference type="Proteomes" id="UP001202867"/>
    </source>
</evidence>
<evidence type="ECO:0000313" key="7">
    <source>
        <dbReference type="EMBL" id="MCK0210004.1"/>
    </source>
</evidence>
<evidence type="ECO:0000256" key="3">
    <source>
        <dbReference type="ARBA" id="ARBA00047645"/>
    </source>
</evidence>
<comment type="catalytic activity">
    <reaction evidence="3 4">
        <text>an acyl phosphate + H2O = a carboxylate + phosphate + H(+)</text>
        <dbReference type="Rhea" id="RHEA:14965"/>
        <dbReference type="ChEBI" id="CHEBI:15377"/>
        <dbReference type="ChEBI" id="CHEBI:15378"/>
        <dbReference type="ChEBI" id="CHEBI:29067"/>
        <dbReference type="ChEBI" id="CHEBI:43474"/>
        <dbReference type="ChEBI" id="CHEBI:59918"/>
        <dbReference type="EC" id="3.6.1.7"/>
    </reaction>
</comment>
<protein>
    <recommendedName>
        <fullName evidence="2 4">acylphosphatase</fullName>
        <ecNumber evidence="2 4">3.6.1.7</ecNumber>
    </recommendedName>
</protein>
<dbReference type="PRINTS" id="PR00112">
    <property type="entry name" value="ACYLPHPHTASE"/>
</dbReference>
<comment type="caution">
    <text evidence="7">The sequence shown here is derived from an EMBL/GenBank/DDBJ whole genome shotgun (WGS) entry which is preliminary data.</text>
</comment>
<evidence type="ECO:0000256" key="4">
    <source>
        <dbReference type="PROSITE-ProRule" id="PRU00520"/>
    </source>
</evidence>
<feature type="active site" evidence="4">
    <location>
        <position position="21"/>
    </location>
</feature>
<evidence type="ECO:0000259" key="6">
    <source>
        <dbReference type="PROSITE" id="PS51160"/>
    </source>
</evidence>
<dbReference type="EMBL" id="JALKCG010000011">
    <property type="protein sequence ID" value="MCK0210004.1"/>
    <property type="molecule type" value="Genomic_DNA"/>
</dbReference>
<gene>
    <name evidence="7" type="ORF">MWN33_18385</name>
</gene>
<dbReference type="Proteomes" id="UP001202867">
    <property type="component" value="Unassembled WGS sequence"/>
</dbReference>
<dbReference type="Gene3D" id="3.30.70.100">
    <property type="match status" value="1"/>
</dbReference>
<dbReference type="RefSeq" id="WP_247202515.1">
    <property type="nucleotide sequence ID" value="NZ_JALKCG010000011.1"/>
</dbReference>
<keyword evidence="4 7" id="KW-0378">Hydrolase</keyword>
<evidence type="ECO:0000256" key="2">
    <source>
        <dbReference type="ARBA" id="ARBA00012150"/>
    </source>
</evidence>
<evidence type="ECO:0000256" key="1">
    <source>
        <dbReference type="ARBA" id="ARBA00005614"/>
    </source>
</evidence>
<dbReference type="SUPFAM" id="SSF54975">
    <property type="entry name" value="Acylphosphatase/BLUF domain-like"/>
    <property type="match status" value="1"/>
</dbReference>
<dbReference type="GO" id="GO:0003998">
    <property type="term" value="F:acylphosphatase activity"/>
    <property type="evidence" value="ECO:0007669"/>
    <property type="project" value="UniProtKB-EC"/>
</dbReference>
<evidence type="ECO:0000256" key="5">
    <source>
        <dbReference type="RuleBase" id="RU004168"/>
    </source>
</evidence>